<dbReference type="HAMAP" id="MF_00055">
    <property type="entry name" value="MEMO1"/>
    <property type="match status" value="1"/>
</dbReference>
<dbReference type="NCBIfam" id="TIGR04336">
    <property type="entry name" value="AmmeMemoSam_B"/>
    <property type="match status" value="1"/>
</dbReference>
<dbReference type="eggNOG" id="COG1355">
    <property type="taxonomic scope" value="Bacteria"/>
</dbReference>
<dbReference type="OrthoDB" id="9785549at2"/>
<comment type="similarity">
    <text evidence="1 2">Belongs to the MEMO1 family.</text>
</comment>
<dbReference type="Proteomes" id="UP000001369">
    <property type="component" value="Chromosome"/>
</dbReference>
<name>C1DXQ6_SULAA</name>
<sequence length="265" mass="30260">MLTVRKPAVANLFYTGDKERLYYTVKSYIEKAPLYPYKPEGLISPHAGYMYSGIVAGVSYKQLLNLDLDKHYTFLLIGPSHYVYLQGISFGYYDFWQTPLGNVKVAKEKIEAFIKSYPNFPITLNTLPHQKEHSLEVQVPFLQVIMKNFDIIPVVYGDIDSIYVKKVIDFFKDENTVVIISSDLSHYYPDSIAREIDKNCHIAVERLNETYLENCEACGKIGIEAMIKYAKENGLKAKMLDYKTSGDTGGDYSSVVGYGSYIFYK</sequence>
<dbReference type="PANTHER" id="PTHR11060">
    <property type="entry name" value="PROTEIN MEMO1"/>
    <property type="match status" value="1"/>
</dbReference>
<dbReference type="EMBL" id="CP001229">
    <property type="protein sequence ID" value="ACN98771.1"/>
    <property type="molecule type" value="Genomic_DNA"/>
</dbReference>
<dbReference type="RefSeq" id="WP_012674092.1">
    <property type="nucleotide sequence ID" value="NC_012438.1"/>
</dbReference>
<reference evidence="3 4" key="1">
    <citation type="journal article" date="2009" name="J. Bacteriol.">
        <title>Complete and draft genome sequences of six members of the Aquificales.</title>
        <authorList>
            <person name="Reysenbach A.L."/>
            <person name="Hamamura N."/>
            <person name="Podar M."/>
            <person name="Griffiths E."/>
            <person name="Ferreira S."/>
            <person name="Hochstein R."/>
            <person name="Heidelberg J."/>
            <person name="Johnson J."/>
            <person name="Mead D."/>
            <person name="Pohorille A."/>
            <person name="Sarmiento M."/>
            <person name="Schweighofer K."/>
            <person name="Seshadri R."/>
            <person name="Voytek M.A."/>
        </authorList>
    </citation>
    <scope>NUCLEOTIDE SEQUENCE [LARGE SCALE GENOMIC DNA]</scope>
    <source>
        <strain evidence="4">Az-Fu1 / DSM 15241 / OCM 825</strain>
    </source>
</reference>
<evidence type="ECO:0000256" key="1">
    <source>
        <dbReference type="ARBA" id="ARBA00006315"/>
    </source>
</evidence>
<dbReference type="Pfam" id="PF01875">
    <property type="entry name" value="Memo"/>
    <property type="match status" value="1"/>
</dbReference>
<dbReference type="Gene3D" id="3.40.830.10">
    <property type="entry name" value="LigB-like"/>
    <property type="match status" value="1"/>
</dbReference>
<accession>C1DXQ6</accession>
<dbReference type="HOGENOM" id="CLU_038085_2_0_0"/>
<dbReference type="STRING" id="204536.SULAZ_0171"/>
<evidence type="ECO:0000313" key="4">
    <source>
        <dbReference type="Proteomes" id="UP000001369"/>
    </source>
</evidence>
<protein>
    <recommendedName>
        <fullName evidence="2">MEMO1 family protein SULAZ_0171</fullName>
    </recommendedName>
</protein>
<dbReference type="InterPro" id="IPR002737">
    <property type="entry name" value="MEMO1_fam"/>
</dbReference>
<dbReference type="PANTHER" id="PTHR11060:SF0">
    <property type="entry name" value="PROTEIN MEMO1"/>
    <property type="match status" value="1"/>
</dbReference>
<gene>
    <name evidence="3" type="ordered locus">SULAZ_0171</name>
</gene>
<keyword evidence="4" id="KW-1185">Reference proteome</keyword>
<evidence type="ECO:0000313" key="3">
    <source>
        <dbReference type="EMBL" id="ACN98771.1"/>
    </source>
</evidence>
<proteinExistence type="inferred from homology"/>
<dbReference type="KEGG" id="saf:SULAZ_0171"/>
<evidence type="ECO:0000256" key="2">
    <source>
        <dbReference type="HAMAP-Rule" id="MF_00055"/>
    </source>
</evidence>
<dbReference type="AlphaFoldDB" id="C1DXQ6"/>
<organism evidence="3 4">
    <name type="scientific">Sulfurihydrogenibium azorense (strain DSM 15241 / OCM 825 / Az-Fu1)</name>
    <dbReference type="NCBI Taxonomy" id="204536"/>
    <lineage>
        <taxon>Bacteria</taxon>
        <taxon>Pseudomonadati</taxon>
        <taxon>Aquificota</taxon>
        <taxon>Aquificia</taxon>
        <taxon>Aquificales</taxon>
        <taxon>Hydrogenothermaceae</taxon>
        <taxon>Sulfurihydrogenibium</taxon>
    </lineage>
</organism>
<dbReference type="CDD" id="cd07361">
    <property type="entry name" value="MEMO_like"/>
    <property type="match status" value="1"/>
</dbReference>